<evidence type="ECO:0000313" key="2">
    <source>
        <dbReference type="Proteomes" id="UP001419084"/>
    </source>
</evidence>
<dbReference type="RefSeq" id="WP_346064381.1">
    <property type="nucleotide sequence ID" value="NZ_BRPJ01000002.1"/>
</dbReference>
<dbReference type="Pfam" id="PF19537">
    <property type="entry name" value="DUF6061"/>
    <property type="match status" value="1"/>
</dbReference>
<dbReference type="Proteomes" id="UP001419084">
    <property type="component" value="Unassembled WGS sequence"/>
</dbReference>
<reference evidence="1 2" key="1">
    <citation type="journal article" date="2024" name="Int. J. Syst. Evol. Microbiol.">
        <title>Lacrimispora brassicae sp. nov. isolated from fermented cabbage, and proposal of Clostridium indicum Gundawar et al. 2019 and Clostridium methoxybenzovorans Mechichi et al. 1999 as heterotypic synonyms of Lacrimispora amygdalina (Parshina et al. 2003) Haas and Blanchard 2020 and Lacrimispora indolis (McClung and McCoy 1957) Haas and Blanchard 2020, respectively.</title>
        <authorList>
            <person name="Kobayashi H."/>
            <person name="Tanizawa Y."/>
            <person name="Sakamoto M."/>
            <person name="Ohkuma M."/>
            <person name="Tohno M."/>
        </authorList>
    </citation>
    <scope>NUCLEOTIDE SEQUENCE [LARGE SCALE GENOMIC DNA]</scope>
    <source>
        <strain evidence="1 2">DSM 12857</strain>
    </source>
</reference>
<sequence>MRFINASYNSNYNSIDITTFDNILLRIDCNKAEEGIRTTPGSQCALNALAIDEPLEYARLALDGEMQTWVDAEDSLDVW</sequence>
<protein>
    <recommendedName>
        <fullName evidence="3">Toxin-antitoxin system protein</fullName>
    </recommendedName>
</protein>
<name>A0ABQ5M0M6_9FIRM</name>
<gene>
    <name evidence="1" type="ORF">LAD12857_00970</name>
</gene>
<evidence type="ECO:0008006" key="3">
    <source>
        <dbReference type="Google" id="ProtNLM"/>
    </source>
</evidence>
<dbReference type="InterPro" id="IPR045705">
    <property type="entry name" value="DUF6061"/>
</dbReference>
<organism evidence="1 2">
    <name type="scientific">Lacrimispora amygdalina</name>
    <dbReference type="NCBI Taxonomy" id="253257"/>
    <lineage>
        <taxon>Bacteria</taxon>
        <taxon>Bacillati</taxon>
        <taxon>Bacillota</taxon>
        <taxon>Clostridia</taxon>
        <taxon>Lachnospirales</taxon>
        <taxon>Lachnospiraceae</taxon>
        <taxon>Lacrimispora</taxon>
    </lineage>
</organism>
<keyword evidence="2" id="KW-1185">Reference proteome</keyword>
<dbReference type="EMBL" id="BRPJ01000002">
    <property type="protein sequence ID" value="GLB28174.1"/>
    <property type="molecule type" value="Genomic_DNA"/>
</dbReference>
<proteinExistence type="predicted"/>
<comment type="caution">
    <text evidence="1">The sequence shown here is derived from an EMBL/GenBank/DDBJ whole genome shotgun (WGS) entry which is preliminary data.</text>
</comment>
<evidence type="ECO:0000313" key="1">
    <source>
        <dbReference type="EMBL" id="GLB28174.1"/>
    </source>
</evidence>
<accession>A0ABQ5M0M6</accession>